<dbReference type="AlphaFoldDB" id="A0A0G0RCS5"/>
<proteinExistence type="predicted"/>
<feature type="region of interest" description="Disordered" evidence="1">
    <location>
        <begin position="1"/>
        <end position="23"/>
    </location>
</feature>
<comment type="caution">
    <text evidence="2">The sequence shown here is derived from an EMBL/GenBank/DDBJ whole genome shotgun (WGS) entry which is preliminary data.</text>
</comment>
<dbReference type="Proteomes" id="UP000034531">
    <property type="component" value="Unassembled WGS sequence"/>
</dbReference>
<name>A0A0G0RCS5_9BACT</name>
<evidence type="ECO:0000313" key="2">
    <source>
        <dbReference type="EMBL" id="KKR50178.1"/>
    </source>
</evidence>
<evidence type="ECO:0000313" key="3">
    <source>
        <dbReference type="Proteomes" id="UP000034531"/>
    </source>
</evidence>
<evidence type="ECO:0000256" key="1">
    <source>
        <dbReference type="SAM" id="MobiDB-lite"/>
    </source>
</evidence>
<reference evidence="2 3" key="1">
    <citation type="journal article" date="2015" name="Nature">
        <title>rRNA introns, odd ribosomes, and small enigmatic genomes across a large radiation of phyla.</title>
        <authorList>
            <person name="Brown C.T."/>
            <person name="Hug L.A."/>
            <person name="Thomas B.C."/>
            <person name="Sharon I."/>
            <person name="Castelle C.J."/>
            <person name="Singh A."/>
            <person name="Wilkins M.J."/>
            <person name="Williams K.H."/>
            <person name="Banfield J.F."/>
        </authorList>
    </citation>
    <scope>NUCLEOTIDE SEQUENCE [LARGE SCALE GENOMIC DNA]</scope>
</reference>
<protein>
    <submittedName>
        <fullName evidence="2">Uncharacterized protein</fullName>
    </submittedName>
</protein>
<dbReference type="EMBL" id="LBYI01000014">
    <property type="protein sequence ID" value="KKR50178.1"/>
    <property type="molecule type" value="Genomic_DNA"/>
</dbReference>
<accession>A0A0G0RCS5</accession>
<gene>
    <name evidence="2" type="ORF">UT84_C0014G0026</name>
</gene>
<organism evidence="2 3">
    <name type="scientific">Candidatus Curtissbacteria bacterium GW2011_GWA1_40_16</name>
    <dbReference type="NCBI Taxonomy" id="1618405"/>
    <lineage>
        <taxon>Bacteria</taxon>
        <taxon>Candidatus Curtissiibacteriota</taxon>
    </lineage>
</organism>
<sequence length="315" mass="33682">MSAENRANTTYNLERVSRQQTRRENIQGLSRRIARLSPIMVFMLAANLGLTGATKNNEPQKPEIHRQTITDALNNTGFYDAEANPPTNPQTPNNWGMVIPNPSNPPVFDFNDGIAHSAPGSVRITTEGTTTCESNGWITLQDFPVDPGKTYSLNFVAGYESSGNKVLPKIIVDWKNNAGQSLNSTDIATLTSNGNPDPVDNWYAFNRSYGPGQDASIPQGTAKGSMQVEGDPTGACTGTLHVDSLSMTTTDSPPPTPPSVGGVAYEPDTNSLQQPETTVTHSTRNTIVEIAVAGSAALAGTIVVAEAIRRKRNQG</sequence>
<dbReference type="Gene3D" id="2.60.120.260">
    <property type="entry name" value="Galactose-binding domain-like"/>
    <property type="match status" value="1"/>
</dbReference>
<feature type="compositionally biased region" description="Polar residues" evidence="1">
    <location>
        <begin position="1"/>
        <end position="12"/>
    </location>
</feature>